<reference evidence="2 3" key="1">
    <citation type="submission" date="2021-04" db="EMBL/GenBank/DDBJ databases">
        <title>Whole genome sequence analysis of a thiophenic sulfur metabolizing bacteria.</title>
        <authorList>
            <person name="Akhtar N."/>
            <person name="Akram J."/>
            <person name="Aslam A."/>
        </authorList>
    </citation>
    <scope>NUCLEOTIDE SEQUENCE [LARGE SCALE GENOMIC DNA]</scope>
    <source>
        <strain evidence="2 3">3OW</strain>
    </source>
</reference>
<proteinExistence type="predicted"/>
<evidence type="ECO:0000256" key="1">
    <source>
        <dbReference type="SAM" id="MobiDB-lite"/>
    </source>
</evidence>
<accession>A0ABS5NEQ7</accession>
<comment type="caution">
    <text evidence="2">The sequence shown here is derived from an EMBL/GenBank/DDBJ whole genome shotgun (WGS) entry which is preliminary data.</text>
</comment>
<keyword evidence="3" id="KW-1185">Reference proteome</keyword>
<dbReference type="Proteomes" id="UP000676853">
    <property type="component" value="Unassembled WGS sequence"/>
</dbReference>
<evidence type="ECO:0000313" key="3">
    <source>
        <dbReference type="Proteomes" id="UP000676853"/>
    </source>
</evidence>
<feature type="region of interest" description="Disordered" evidence="1">
    <location>
        <begin position="67"/>
        <end position="90"/>
    </location>
</feature>
<sequence length="292" mass="32902">MTDEDDRIMLRAPRMVDLLPQLRQLDAEGWRVESMEKPVMEGDGTDVVVILVRGDIEDRIKRTPGLAEELDHSLHEPAASSGYTRKSRPRGPTVPIWLLDFDGVVNVGPLSTRPRRAQPNRRVQRWTEFASASVWSESAERAFLLRWSPEVISVIADAVAAGIDVRWLTTWREESAIFSTVIPGLPELPFLDEAILDPTVRDALDPRDRLRSGQWKADVAAAYVPDGVPLLWTDDSTELRDLTRRWRRARKEQGGPTVHIVPNEDDGLLPSDVETIRDFIRTFGTRGADGGR</sequence>
<dbReference type="RefSeq" id="WP_212554345.1">
    <property type="nucleotide sequence ID" value="NZ_JAGXOE010000041.1"/>
</dbReference>
<evidence type="ECO:0000313" key="2">
    <source>
        <dbReference type="EMBL" id="MBS4102781.1"/>
    </source>
</evidence>
<protein>
    <submittedName>
        <fullName evidence="2">Uncharacterized protein</fullName>
    </submittedName>
</protein>
<name>A0ABS5NEQ7_TSUPA</name>
<gene>
    <name evidence="2" type="ORF">KFZ73_16240</name>
</gene>
<dbReference type="EMBL" id="JAGXOE010000041">
    <property type="protein sequence ID" value="MBS4102781.1"/>
    <property type="molecule type" value="Genomic_DNA"/>
</dbReference>
<organism evidence="2 3">
    <name type="scientific">Tsukamurella paurometabola</name>
    <name type="common">Corynebacterium paurometabolum</name>
    <dbReference type="NCBI Taxonomy" id="2061"/>
    <lineage>
        <taxon>Bacteria</taxon>
        <taxon>Bacillati</taxon>
        <taxon>Actinomycetota</taxon>
        <taxon>Actinomycetes</taxon>
        <taxon>Mycobacteriales</taxon>
        <taxon>Tsukamurellaceae</taxon>
        <taxon>Tsukamurella</taxon>
    </lineage>
</organism>